<evidence type="ECO:0000256" key="6">
    <source>
        <dbReference type="ARBA" id="ARBA00022982"/>
    </source>
</evidence>
<keyword evidence="12" id="KW-0472">Membrane</keyword>
<keyword evidence="14" id="KW-0694">RNA-binding</keyword>
<evidence type="ECO:0000256" key="11">
    <source>
        <dbReference type="ARBA" id="ARBA00023108"/>
    </source>
</evidence>
<evidence type="ECO:0000256" key="7">
    <source>
        <dbReference type="ARBA" id="ARBA00023002"/>
    </source>
</evidence>
<evidence type="ECO:0000256" key="8">
    <source>
        <dbReference type="ARBA" id="ARBA00023008"/>
    </source>
</evidence>
<dbReference type="PANTHER" id="PTHR16001:SF6">
    <property type="entry name" value="ECTO-NOX DISULFIDE-THIOL EXCHANGER 1"/>
    <property type="match status" value="1"/>
</dbReference>
<evidence type="ECO:0000259" key="16">
    <source>
        <dbReference type="PROSITE" id="PS50102"/>
    </source>
</evidence>
<reference evidence="17" key="2">
    <citation type="submission" date="2025-09" db="UniProtKB">
        <authorList>
            <consortium name="Ensembl"/>
        </authorList>
    </citation>
    <scope>IDENTIFICATION</scope>
</reference>
<dbReference type="SUPFAM" id="SSF54928">
    <property type="entry name" value="RNA-binding domain, RBD"/>
    <property type="match status" value="1"/>
</dbReference>
<evidence type="ECO:0000256" key="10">
    <source>
        <dbReference type="ARBA" id="ARBA00023054"/>
    </source>
</evidence>
<dbReference type="GO" id="GO:0005576">
    <property type="term" value="C:extracellular region"/>
    <property type="evidence" value="ECO:0007669"/>
    <property type="project" value="UniProtKB-SubCell"/>
</dbReference>
<protein>
    <submittedName>
        <fullName evidence="17">Ecto-NOX disulfide-thiol exchanger 1</fullName>
    </submittedName>
</protein>
<dbReference type="InterPro" id="IPR056611">
    <property type="entry name" value="ENOX1/2_dom"/>
</dbReference>
<dbReference type="Pfam" id="PF00076">
    <property type="entry name" value="RRM_1"/>
    <property type="match status" value="1"/>
</dbReference>
<evidence type="ECO:0000256" key="2">
    <source>
        <dbReference type="ARBA" id="ARBA00004239"/>
    </source>
</evidence>
<keyword evidence="5" id="KW-0964">Secreted</keyword>
<evidence type="ECO:0000256" key="1">
    <source>
        <dbReference type="ARBA" id="ARBA00004236"/>
    </source>
</evidence>
<keyword evidence="3" id="KW-0813">Transport</keyword>
<keyword evidence="18" id="KW-1185">Reference proteome</keyword>
<evidence type="ECO:0000256" key="15">
    <source>
        <dbReference type="SAM" id="Coils"/>
    </source>
</evidence>
<reference evidence="17" key="1">
    <citation type="submission" date="2025-08" db="UniProtKB">
        <authorList>
            <consortium name="Ensembl"/>
        </authorList>
    </citation>
    <scope>IDENTIFICATION</scope>
</reference>
<dbReference type="FunFam" id="3.30.70.330:FF:000083">
    <property type="entry name" value="Putative ecto-NOX disulfide-thiol exchanger 1"/>
    <property type="match status" value="1"/>
</dbReference>
<evidence type="ECO:0000256" key="3">
    <source>
        <dbReference type="ARBA" id="ARBA00022448"/>
    </source>
</evidence>
<evidence type="ECO:0000256" key="4">
    <source>
        <dbReference type="ARBA" id="ARBA00022475"/>
    </source>
</evidence>
<keyword evidence="4" id="KW-1003">Cell membrane</keyword>
<accession>A0A9J8AVT1</accession>
<keyword evidence="6" id="KW-0249">Electron transport</keyword>
<dbReference type="PROSITE" id="PS50102">
    <property type="entry name" value="RRM"/>
    <property type="match status" value="1"/>
</dbReference>
<evidence type="ECO:0000256" key="13">
    <source>
        <dbReference type="ARBA" id="ARBA00061134"/>
    </source>
</evidence>
<dbReference type="InterPro" id="IPR034140">
    <property type="entry name" value="ENOX_RRM"/>
</dbReference>
<dbReference type="GO" id="GO:0009897">
    <property type="term" value="C:external side of plasma membrane"/>
    <property type="evidence" value="ECO:0007669"/>
    <property type="project" value="InterPro"/>
</dbReference>
<dbReference type="GO" id="GO:0003756">
    <property type="term" value="F:protein disulfide isomerase activity"/>
    <property type="evidence" value="ECO:0007669"/>
    <property type="project" value="TreeGrafter"/>
</dbReference>
<keyword evidence="7" id="KW-0560">Oxidoreductase</keyword>
<evidence type="ECO:0000313" key="18">
    <source>
        <dbReference type="Proteomes" id="UP001108240"/>
    </source>
</evidence>
<evidence type="ECO:0000256" key="12">
    <source>
        <dbReference type="ARBA" id="ARBA00023136"/>
    </source>
</evidence>
<keyword evidence="9" id="KW-0520">NAD</keyword>
<evidence type="ECO:0000256" key="14">
    <source>
        <dbReference type="PROSITE-ProRule" id="PRU00176"/>
    </source>
</evidence>
<proteinExistence type="inferred from homology"/>
<dbReference type="InterPro" id="IPR038876">
    <property type="entry name" value="ENOX"/>
</dbReference>
<dbReference type="CDD" id="cd12228">
    <property type="entry name" value="RRM_ENOX"/>
    <property type="match status" value="1"/>
</dbReference>
<dbReference type="Proteomes" id="UP001108240">
    <property type="component" value="Unplaced"/>
</dbReference>
<dbReference type="InterPro" id="IPR012677">
    <property type="entry name" value="Nucleotide-bd_a/b_plait_sf"/>
</dbReference>
<dbReference type="Pfam" id="PF23267">
    <property type="entry name" value="ENOX1"/>
    <property type="match status" value="1"/>
</dbReference>
<comment type="subcellular location">
    <subcellularLocation>
        <location evidence="1">Cell membrane</location>
    </subcellularLocation>
    <subcellularLocation>
        <location evidence="2">Secreted</location>
        <location evidence="2">Extracellular space</location>
    </subcellularLocation>
</comment>
<dbReference type="GO" id="GO:0003954">
    <property type="term" value="F:NADH dehydrogenase activity"/>
    <property type="evidence" value="ECO:0007669"/>
    <property type="project" value="TreeGrafter"/>
</dbReference>
<dbReference type="GO" id="GO:0007624">
    <property type="term" value="P:ultradian rhythm"/>
    <property type="evidence" value="ECO:0007669"/>
    <property type="project" value="InterPro"/>
</dbReference>
<keyword evidence="8" id="KW-0186">Copper</keyword>
<dbReference type="AlphaFoldDB" id="A0A9J8AVT1"/>
<keyword evidence="10 15" id="KW-0175">Coiled coil</keyword>
<feature type="coiled-coil region" evidence="15">
    <location>
        <begin position="333"/>
        <end position="364"/>
    </location>
</feature>
<dbReference type="GO" id="GO:0003723">
    <property type="term" value="F:RNA binding"/>
    <property type="evidence" value="ECO:0007669"/>
    <property type="project" value="UniProtKB-UniRule"/>
</dbReference>
<sequence length="616" mass="71470">MDCIQSHITVPVADPSAWATAMNNLGIVPMGLTGQQLVSDSICIQSFDPNLGIITPINPMMAGISLVPPHPVAAELPVIKEIIHCKSCTLFPQNPNLPPPSTRERPPGCKTVFVGGLPENATEEIIKEVFDQCGEIVAIRKSKKNFCHIRFSEEFMVDKALYLSGYRMRIGSSTDKKDSGRIHVDFAQARDDLYEWECKQRLLAREERHRRKIQEDRLRPPSPPPIMHYSEHEAALLAEKLKDNKFSEATAVLFTWIDRGEVNRRSANHFYSMIQSANSHVRRLMNEKAQHEEEMELAKEHFKNSLLAILTQFEQITAVFTAATRQKAWDHFSKAQRKNIDIWRKQCEELRNAQNEEIMGIRREEEMEMSDEDLEENPCKKMRMEDTVLSAQTCALREENDSLRWQLDAYRNEVELLKKEQGKMYRTEEDHTQEQQLHFLQQTMQNMQQQLLRLQEELKGKELELEQARDEQHYLEGEVLSLREKVGQTSWSYFLFEGKNNDYEEQCWESYFEAAVTQVKVTLLKNNDAVIWGPLRSEKEALLLGIISTFLHVHPFGANIEYLWSYIQRLDTKISASELERLMVRLPNMFKQEFSGVGATLEKRWKFCGFEALKTV</sequence>
<dbReference type="InterPro" id="IPR000504">
    <property type="entry name" value="RRM_dom"/>
</dbReference>
<organism evidence="17 18">
    <name type="scientific">Cyprinus carpio carpio</name>
    <dbReference type="NCBI Taxonomy" id="630221"/>
    <lineage>
        <taxon>Eukaryota</taxon>
        <taxon>Metazoa</taxon>
        <taxon>Chordata</taxon>
        <taxon>Craniata</taxon>
        <taxon>Vertebrata</taxon>
        <taxon>Euteleostomi</taxon>
        <taxon>Actinopterygii</taxon>
        <taxon>Neopterygii</taxon>
        <taxon>Teleostei</taxon>
        <taxon>Ostariophysi</taxon>
        <taxon>Cypriniformes</taxon>
        <taxon>Cyprinidae</taxon>
        <taxon>Cyprininae</taxon>
        <taxon>Cyprinus</taxon>
    </lineage>
</organism>
<dbReference type="GeneTree" id="ENSGT00390000006788"/>
<feature type="domain" description="RRM" evidence="16">
    <location>
        <begin position="110"/>
        <end position="189"/>
    </location>
</feature>
<name>A0A9J8AVT1_CYPCA</name>
<feature type="coiled-coil region" evidence="15">
    <location>
        <begin position="274"/>
        <end position="301"/>
    </location>
</feature>
<comment type="similarity">
    <text evidence="13">Belongs to the ENOX family.</text>
</comment>
<dbReference type="InterPro" id="IPR035979">
    <property type="entry name" value="RBD_domain_sf"/>
</dbReference>
<dbReference type="Ensembl" id="ENSCCRT00000199745.1">
    <property type="protein sequence ID" value="ENSCCRP00000146591.1"/>
    <property type="gene ID" value="ENSCCRG00000077641.1"/>
</dbReference>
<evidence type="ECO:0000256" key="5">
    <source>
        <dbReference type="ARBA" id="ARBA00022525"/>
    </source>
</evidence>
<dbReference type="SMART" id="SM00360">
    <property type="entry name" value="RRM"/>
    <property type="match status" value="1"/>
</dbReference>
<evidence type="ECO:0000313" key="17">
    <source>
        <dbReference type="Ensembl" id="ENSCCRP00000146591.1"/>
    </source>
</evidence>
<dbReference type="PANTHER" id="PTHR16001">
    <property type="entry name" value="ECTO-NOX DISULFIDE-THIOL EXCHANGER"/>
    <property type="match status" value="1"/>
</dbReference>
<keyword evidence="11" id="KW-0090">Biological rhythms</keyword>
<feature type="coiled-coil region" evidence="15">
    <location>
        <begin position="400"/>
        <end position="485"/>
    </location>
</feature>
<dbReference type="Gene3D" id="3.30.70.330">
    <property type="match status" value="1"/>
</dbReference>
<evidence type="ECO:0000256" key="9">
    <source>
        <dbReference type="ARBA" id="ARBA00023027"/>
    </source>
</evidence>